<proteinExistence type="predicted"/>
<evidence type="ECO:0000313" key="4">
    <source>
        <dbReference type="Proteomes" id="UP000246132"/>
    </source>
</evidence>
<dbReference type="EMBL" id="QFWV02000004">
    <property type="protein sequence ID" value="RKF07108.1"/>
    <property type="molecule type" value="Genomic_DNA"/>
</dbReference>
<dbReference type="Proteomes" id="UP000246132">
    <property type="component" value="Unassembled WGS sequence"/>
</dbReference>
<dbReference type="Pfam" id="PF12804">
    <property type="entry name" value="NTP_transf_3"/>
    <property type="match status" value="1"/>
</dbReference>
<dbReference type="PANTHER" id="PTHR43777">
    <property type="entry name" value="MOLYBDENUM COFACTOR CYTIDYLYLTRANSFERASE"/>
    <property type="match status" value="1"/>
</dbReference>
<evidence type="ECO:0000259" key="2">
    <source>
        <dbReference type="Pfam" id="PF12804"/>
    </source>
</evidence>
<keyword evidence="1" id="KW-0460">Magnesium</keyword>
<dbReference type="RefSeq" id="WP_109767737.1">
    <property type="nucleotide sequence ID" value="NZ_QFWV02000004.1"/>
</dbReference>
<comment type="caution">
    <text evidence="3">The sequence shown here is derived from an EMBL/GenBank/DDBJ whole genome shotgun (WGS) entry which is preliminary data.</text>
</comment>
<keyword evidence="4" id="KW-1185">Reference proteome</keyword>
<feature type="domain" description="MobA-like NTP transferase" evidence="2">
    <location>
        <begin position="5"/>
        <end position="159"/>
    </location>
</feature>
<sequence length="190" mass="19493">MSRCGLVLAAGRSARFGTENKLLASFRGRPLGAHAAETMAAVPLDHRLVVVADPAVAALFEDFDVLTIQGPDAPQSASLALGARHAMQLGATRLLVALADMPLVNAALMGAVLNRCTDDSPSAATDGTRAMPPACFGGTRIDALTKLSGDRGAALLLADLPPDRLVAAPPGMLADVDTVADLDRMRAGTD</sequence>
<dbReference type="Gene3D" id="3.90.550.10">
    <property type="entry name" value="Spore Coat Polysaccharide Biosynthesis Protein SpsA, Chain A"/>
    <property type="match status" value="1"/>
</dbReference>
<dbReference type="InterPro" id="IPR025877">
    <property type="entry name" value="MobA-like_NTP_Trfase"/>
</dbReference>
<evidence type="ECO:0000256" key="1">
    <source>
        <dbReference type="ARBA" id="ARBA00022842"/>
    </source>
</evidence>
<name>A0A3A8ACN6_9HYPH</name>
<organism evidence="3 4">
    <name type="scientific">Oceaniradius stylonematis</name>
    <dbReference type="NCBI Taxonomy" id="2184161"/>
    <lineage>
        <taxon>Bacteria</taxon>
        <taxon>Pseudomonadati</taxon>
        <taxon>Pseudomonadota</taxon>
        <taxon>Alphaproteobacteria</taxon>
        <taxon>Hyphomicrobiales</taxon>
        <taxon>Ahrensiaceae</taxon>
        <taxon>Oceaniradius</taxon>
    </lineage>
</organism>
<dbReference type="PANTHER" id="PTHR43777:SF1">
    <property type="entry name" value="MOLYBDENUM COFACTOR CYTIDYLYLTRANSFERASE"/>
    <property type="match status" value="1"/>
</dbReference>
<dbReference type="OrthoDB" id="9779263at2"/>
<dbReference type="InterPro" id="IPR029044">
    <property type="entry name" value="Nucleotide-diphossugar_trans"/>
</dbReference>
<reference evidence="3 4" key="1">
    <citation type="journal article" date="2018" name="Int. J. Syst. Bacteriol.">
        <title>Oceaniradius stylonemae gen. nov., sp. nov., isolated from a red alga, Stylonema cornu-cervi.</title>
        <authorList>
            <person name="Jeong S."/>
        </authorList>
    </citation>
    <scope>NUCLEOTIDE SEQUENCE [LARGE SCALE GENOMIC DNA]</scope>
    <source>
        <strain evidence="3 4">StC1</strain>
    </source>
</reference>
<dbReference type="AlphaFoldDB" id="A0A3A8ACN6"/>
<dbReference type="GO" id="GO:0016779">
    <property type="term" value="F:nucleotidyltransferase activity"/>
    <property type="evidence" value="ECO:0007669"/>
    <property type="project" value="UniProtKB-ARBA"/>
</dbReference>
<accession>A0A3A8ACN6</accession>
<protein>
    <recommendedName>
        <fullName evidence="2">MobA-like NTP transferase domain-containing protein</fullName>
    </recommendedName>
</protein>
<dbReference type="SUPFAM" id="SSF53448">
    <property type="entry name" value="Nucleotide-diphospho-sugar transferases"/>
    <property type="match status" value="1"/>
</dbReference>
<evidence type="ECO:0000313" key="3">
    <source>
        <dbReference type="EMBL" id="RKF07108.1"/>
    </source>
</evidence>
<gene>
    <name evidence="3" type="ORF">DEM25_004420</name>
</gene>